<evidence type="ECO:0000256" key="3">
    <source>
        <dbReference type="ARBA" id="ARBA00005189"/>
    </source>
</evidence>
<evidence type="ECO:0000313" key="13">
    <source>
        <dbReference type="Proteomes" id="UP001431181"/>
    </source>
</evidence>
<comment type="pathway">
    <text evidence="3">Lipid metabolism.</text>
</comment>
<dbReference type="PANTHER" id="PTHR10434">
    <property type="entry name" value="1-ACYL-SN-GLYCEROL-3-PHOSPHATE ACYLTRANSFERASE"/>
    <property type="match status" value="1"/>
</dbReference>
<dbReference type="NCBIfam" id="TIGR00530">
    <property type="entry name" value="AGP_acyltrn"/>
    <property type="match status" value="1"/>
</dbReference>
<dbReference type="SMART" id="SM00563">
    <property type="entry name" value="PlsC"/>
    <property type="match status" value="1"/>
</dbReference>
<comment type="pathway">
    <text evidence="2">Phospholipid metabolism; CDP-diacylglycerol biosynthesis; CDP-diacylglycerol from sn-glycerol 3-phosphate: step 2/3.</text>
</comment>
<protein>
    <recommendedName>
        <fullName evidence="6 9">1-acyl-sn-glycerol-3-phosphate acyltransferase</fullName>
        <ecNumber evidence="5 9">2.3.1.51</ecNumber>
    </recommendedName>
</protein>
<evidence type="ECO:0000256" key="5">
    <source>
        <dbReference type="ARBA" id="ARBA00013211"/>
    </source>
</evidence>
<dbReference type="EMBL" id="JAPEUL010000009">
    <property type="protein sequence ID" value="MCW4630075.1"/>
    <property type="molecule type" value="Genomic_DNA"/>
</dbReference>
<dbReference type="Proteomes" id="UP001431181">
    <property type="component" value="Unassembled WGS sequence"/>
</dbReference>
<keyword evidence="10" id="KW-0812">Transmembrane</keyword>
<evidence type="ECO:0000259" key="11">
    <source>
        <dbReference type="SMART" id="SM00563"/>
    </source>
</evidence>
<evidence type="ECO:0000256" key="9">
    <source>
        <dbReference type="RuleBase" id="RU361267"/>
    </source>
</evidence>
<proteinExistence type="inferred from homology"/>
<dbReference type="EC" id="2.3.1.51" evidence="5 9"/>
<evidence type="ECO:0000256" key="6">
    <source>
        <dbReference type="ARBA" id="ARBA00016139"/>
    </source>
</evidence>
<keyword evidence="13" id="KW-1185">Reference proteome</keyword>
<feature type="domain" description="Phospholipid/glycerol acyltransferase" evidence="11">
    <location>
        <begin position="86"/>
        <end position="200"/>
    </location>
</feature>
<sequence>MGSNRLMNVGAFLRSWVGSTIFSIYYMVSTIIFGVLAPFATILLPKNYRQPVLNLHNKGLLFVFRVFCGVKVEIIGLEHINKSRPVVLVANHQSEWETYVLQVLMAPVSTVLKKELLSVPFFGWGLRMVQPIAIDRSQRTNALKQIISQGKERLDDGRSVLIFPEGTRIAPNEEQPFNKGAAMLATSAGVPILPVVHNAGYTWPGKRWRKFPGSIRVVIGPIIESEGKKTSALHEEMDVWMRAEMAKLPKGNDFLF</sequence>
<keyword evidence="10" id="KW-1133">Transmembrane helix</keyword>
<organism evidence="12 13">
    <name type="scientific">Marinomonas rhodophyticola</name>
    <dbReference type="NCBI Taxonomy" id="2992803"/>
    <lineage>
        <taxon>Bacteria</taxon>
        <taxon>Pseudomonadati</taxon>
        <taxon>Pseudomonadota</taxon>
        <taxon>Gammaproteobacteria</taxon>
        <taxon>Oceanospirillales</taxon>
        <taxon>Oceanospirillaceae</taxon>
        <taxon>Marinomonas</taxon>
    </lineage>
</organism>
<keyword evidence="9" id="KW-0443">Lipid metabolism</keyword>
<gene>
    <name evidence="12" type="ORF">ONZ52_14430</name>
</gene>
<dbReference type="Pfam" id="PF01553">
    <property type="entry name" value="Acyltransferase"/>
    <property type="match status" value="1"/>
</dbReference>
<evidence type="ECO:0000256" key="7">
    <source>
        <dbReference type="ARBA" id="ARBA00022679"/>
    </source>
</evidence>
<name>A0ABT3KHQ6_9GAMM</name>
<dbReference type="PANTHER" id="PTHR10434:SF40">
    <property type="entry name" value="1-ACYL-SN-GLYCEROL-3-PHOSPHATE ACYLTRANSFERASE"/>
    <property type="match status" value="1"/>
</dbReference>
<dbReference type="GO" id="GO:0016746">
    <property type="term" value="F:acyltransferase activity"/>
    <property type="evidence" value="ECO:0007669"/>
    <property type="project" value="UniProtKB-KW"/>
</dbReference>
<comment type="domain">
    <text evidence="9">The HXXXXD motif is essential for acyltransferase activity and may constitute the binding site for the phosphate moiety of the glycerol-3-phosphate.</text>
</comment>
<comment type="caution">
    <text evidence="12">The sequence shown here is derived from an EMBL/GenBank/DDBJ whole genome shotgun (WGS) entry which is preliminary data.</text>
</comment>
<keyword evidence="10" id="KW-0472">Membrane</keyword>
<evidence type="ECO:0000256" key="2">
    <source>
        <dbReference type="ARBA" id="ARBA00004728"/>
    </source>
</evidence>
<evidence type="ECO:0000256" key="8">
    <source>
        <dbReference type="ARBA" id="ARBA00023315"/>
    </source>
</evidence>
<accession>A0ABT3KHQ6</accession>
<comment type="similarity">
    <text evidence="4 9">Belongs to the 1-acyl-sn-glycerol-3-phosphate acyltransferase family.</text>
</comment>
<keyword evidence="9" id="KW-0594">Phospholipid biosynthesis</keyword>
<evidence type="ECO:0000256" key="4">
    <source>
        <dbReference type="ARBA" id="ARBA00008655"/>
    </source>
</evidence>
<dbReference type="SUPFAM" id="SSF69593">
    <property type="entry name" value="Glycerol-3-phosphate (1)-acyltransferase"/>
    <property type="match status" value="1"/>
</dbReference>
<dbReference type="CDD" id="cd07989">
    <property type="entry name" value="LPLAT_AGPAT-like"/>
    <property type="match status" value="1"/>
</dbReference>
<keyword evidence="9" id="KW-1208">Phospholipid metabolism</keyword>
<reference evidence="12" key="1">
    <citation type="submission" date="2022-11" db="EMBL/GenBank/DDBJ databases">
        <title>Marinomonas sp. nov., isolated from marine algae.</title>
        <authorList>
            <person name="Choi D.G."/>
            <person name="Kim J.M."/>
            <person name="Lee J.K."/>
            <person name="Baek J.H."/>
            <person name="Jeon C.O."/>
        </authorList>
    </citation>
    <scope>NUCLEOTIDE SEQUENCE</scope>
    <source>
        <strain evidence="12">KJ51-3</strain>
    </source>
</reference>
<dbReference type="InterPro" id="IPR004552">
    <property type="entry name" value="AGP_acyltrans"/>
</dbReference>
<dbReference type="InterPro" id="IPR002123">
    <property type="entry name" value="Plipid/glycerol_acylTrfase"/>
</dbReference>
<dbReference type="RefSeq" id="WP_265219449.1">
    <property type="nucleotide sequence ID" value="NZ_JAPEUL010000009.1"/>
</dbReference>
<evidence type="ECO:0000313" key="12">
    <source>
        <dbReference type="EMBL" id="MCW4630075.1"/>
    </source>
</evidence>
<evidence type="ECO:0000256" key="10">
    <source>
        <dbReference type="SAM" id="Phobius"/>
    </source>
</evidence>
<comment type="catalytic activity">
    <reaction evidence="1 9">
        <text>a 1-acyl-sn-glycero-3-phosphate + an acyl-CoA = a 1,2-diacyl-sn-glycero-3-phosphate + CoA</text>
        <dbReference type="Rhea" id="RHEA:19709"/>
        <dbReference type="ChEBI" id="CHEBI:57287"/>
        <dbReference type="ChEBI" id="CHEBI:57970"/>
        <dbReference type="ChEBI" id="CHEBI:58342"/>
        <dbReference type="ChEBI" id="CHEBI:58608"/>
        <dbReference type="EC" id="2.3.1.51"/>
    </reaction>
</comment>
<keyword evidence="8 9" id="KW-0012">Acyltransferase</keyword>
<evidence type="ECO:0000256" key="1">
    <source>
        <dbReference type="ARBA" id="ARBA00001141"/>
    </source>
</evidence>
<keyword evidence="9" id="KW-0444">Lipid biosynthesis</keyword>
<feature type="transmembrane region" description="Helical" evidence="10">
    <location>
        <begin position="20"/>
        <end position="44"/>
    </location>
</feature>
<keyword evidence="7 9" id="KW-0808">Transferase</keyword>